<dbReference type="GO" id="GO:0032040">
    <property type="term" value="C:small-subunit processome"/>
    <property type="evidence" value="ECO:0007669"/>
    <property type="project" value="TreeGrafter"/>
</dbReference>
<dbReference type="SUPFAM" id="SSF50249">
    <property type="entry name" value="Nucleic acid-binding proteins"/>
    <property type="match status" value="3"/>
</dbReference>
<comment type="caution">
    <text evidence="3">The sequence shown here is derived from an EMBL/GenBank/DDBJ whole genome shotgun (WGS) entry which is preliminary data.</text>
</comment>
<protein>
    <recommendedName>
        <fullName evidence="2">S1 motif domain-containing protein</fullName>
    </recommendedName>
</protein>
<dbReference type="PANTHER" id="PTHR23270">
    <property type="entry name" value="PROGRAMMED CELL DEATH PROTEIN 11 PRE-RRNA PROCESSING PROTEIN RRP5"/>
    <property type="match status" value="1"/>
</dbReference>
<proteinExistence type="predicted"/>
<dbReference type="Proteomes" id="UP001195914">
    <property type="component" value="Unassembled WGS sequence"/>
</dbReference>
<reference evidence="3" key="1">
    <citation type="journal article" date="2014" name="Nucleic Acids Res.">
        <title>The evolutionary dynamics of variant antigen genes in Babesia reveal a history of genomic innovation underlying host-parasite interaction.</title>
        <authorList>
            <person name="Jackson A.P."/>
            <person name="Otto T.D."/>
            <person name="Darby A."/>
            <person name="Ramaprasad A."/>
            <person name="Xia D."/>
            <person name="Echaide I.E."/>
            <person name="Farber M."/>
            <person name="Gahlot S."/>
            <person name="Gamble J."/>
            <person name="Gupta D."/>
            <person name="Gupta Y."/>
            <person name="Jackson L."/>
            <person name="Malandrin L."/>
            <person name="Malas T.B."/>
            <person name="Moussa E."/>
            <person name="Nair M."/>
            <person name="Reid A.J."/>
            <person name="Sanders M."/>
            <person name="Sharma J."/>
            <person name="Tracey A."/>
            <person name="Quail M.A."/>
            <person name="Weir W."/>
            <person name="Wastling J.M."/>
            <person name="Hall N."/>
            <person name="Willadsen P."/>
            <person name="Lingelbach K."/>
            <person name="Shiels B."/>
            <person name="Tait A."/>
            <person name="Berriman M."/>
            <person name="Allred D.R."/>
            <person name="Pain A."/>
        </authorList>
    </citation>
    <scope>NUCLEOTIDE SEQUENCE</scope>
    <source>
        <strain evidence="3">1802A</strain>
    </source>
</reference>
<accession>A0AAD9GAR1</accession>
<organism evidence="3 4">
    <name type="scientific">Babesia divergens</name>
    <dbReference type="NCBI Taxonomy" id="32595"/>
    <lineage>
        <taxon>Eukaryota</taxon>
        <taxon>Sar</taxon>
        <taxon>Alveolata</taxon>
        <taxon>Apicomplexa</taxon>
        <taxon>Aconoidasida</taxon>
        <taxon>Piroplasmida</taxon>
        <taxon>Babesiidae</taxon>
        <taxon>Babesia</taxon>
    </lineage>
</organism>
<dbReference type="GO" id="GO:0003723">
    <property type="term" value="F:RNA binding"/>
    <property type="evidence" value="ECO:0007669"/>
    <property type="project" value="TreeGrafter"/>
</dbReference>
<evidence type="ECO:0000313" key="3">
    <source>
        <dbReference type="EMBL" id="KAK1934939.1"/>
    </source>
</evidence>
<sequence>MDTEEDFPRSSQVTLTPLGEPQRRQGSAAQNDLVSALASVYKEKRSVKAGANVSRGQLPTIDNLGVGSLLLGSVAMVTTGGLRVHLPGGLSGFVRASDVFDLPVGAHQRVDSILAPSFSVGSHVIVAVMEAKNGFISLSMKPSVINKGLRIDSVTPGMLLPASVKSHEDHGIMLAFNFEDNNDMRGFLRYEDTASEVDVGSSQSDNVDGNGPAISTKVRGGKRSKITDSFRELPLHTTVYVTIDSVNIDRNMMLCRRPSNSDTPVSMDCSIPLLCVRPGLLLTGEITDVHYPASSLSGTAESRVNYGYDIKCLSELGAVVPALHSVVSYSQCRPASTQPTHLADSDIDDVKMHKRTKVKGREPPAEIAEKPSLGLEDDVVGRVIYVDHWQKTVYVSLLSHIVNWRGPKGHFHKILSNSRRTFAKVCRSIPGHGVIFSLCRLKTDDSLKEEPQMDTLKFDEEDIGFCYPSHMSDEGSGTPGSGRMPSATQLALTFTVGSVHQGVELEFDFFTRLMRLSMRKSLSKETLLSPFQLRGGVSVKGEITKVSTTGVTVRLSKLVHGKVALEHLTDVPLSQVPDRFYVGGTLKLRVLRFDHVHNVLLLTAKRVMRKDPSPLTAFGQLSVGKEFICYVSRVKRGDESHEGVDNGEVVAVRFYNDLRTTLDPSELNEAEKLSLDLRHGAVLRVVVTRLDPRRRSFYVTLSPEKMNTLKSLARAKQKRRRELRREACKKAFTNYVSSRKRRKAEA</sequence>
<dbReference type="SMART" id="SM00316">
    <property type="entry name" value="S1"/>
    <property type="match status" value="4"/>
</dbReference>
<dbReference type="PROSITE" id="PS50126">
    <property type="entry name" value="S1"/>
    <property type="match status" value="2"/>
</dbReference>
<dbReference type="AlphaFoldDB" id="A0AAD9GAR1"/>
<dbReference type="InterPro" id="IPR045209">
    <property type="entry name" value="Rrp5"/>
</dbReference>
<dbReference type="InterPro" id="IPR003029">
    <property type="entry name" value="S1_domain"/>
</dbReference>
<name>A0AAD9GAR1_BABDI</name>
<dbReference type="InterPro" id="IPR012340">
    <property type="entry name" value="NA-bd_OB-fold"/>
</dbReference>
<dbReference type="GO" id="GO:0006364">
    <property type="term" value="P:rRNA processing"/>
    <property type="evidence" value="ECO:0007669"/>
    <property type="project" value="InterPro"/>
</dbReference>
<feature type="domain" description="S1 motif" evidence="2">
    <location>
        <begin position="536"/>
        <end position="605"/>
    </location>
</feature>
<dbReference type="EMBL" id="JAHBMH010000062">
    <property type="protein sequence ID" value="KAK1934939.1"/>
    <property type="molecule type" value="Genomic_DNA"/>
</dbReference>
<reference evidence="3" key="2">
    <citation type="submission" date="2021-05" db="EMBL/GenBank/DDBJ databases">
        <authorList>
            <person name="Pain A."/>
        </authorList>
    </citation>
    <scope>NUCLEOTIDE SEQUENCE</scope>
    <source>
        <strain evidence="3">1802A</strain>
    </source>
</reference>
<keyword evidence="4" id="KW-1185">Reference proteome</keyword>
<feature type="domain" description="S1 motif" evidence="2">
    <location>
        <begin position="67"/>
        <end position="141"/>
    </location>
</feature>
<dbReference type="PANTHER" id="PTHR23270:SF10">
    <property type="entry name" value="PROTEIN RRP5 HOMOLOG"/>
    <property type="match status" value="1"/>
</dbReference>
<evidence type="ECO:0000259" key="2">
    <source>
        <dbReference type="PROSITE" id="PS50126"/>
    </source>
</evidence>
<feature type="region of interest" description="Disordered" evidence="1">
    <location>
        <begin position="1"/>
        <end position="27"/>
    </location>
</feature>
<evidence type="ECO:0000313" key="4">
    <source>
        <dbReference type="Proteomes" id="UP001195914"/>
    </source>
</evidence>
<evidence type="ECO:0000256" key="1">
    <source>
        <dbReference type="SAM" id="MobiDB-lite"/>
    </source>
</evidence>
<gene>
    <name evidence="3" type="ORF">X943_003508</name>
</gene>
<dbReference type="Gene3D" id="2.40.50.140">
    <property type="entry name" value="Nucleic acid-binding proteins"/>
    <property type="match status" value="3"/>
</dbReference>